<sequence length="102" mass="11489">MLVDDLKKALLIGVGGTALAVEKSMEQIDRLVAKGKLSVEEGKSLTSELIQKKNQHTNDLEEKERLEALLLEMNVAQRKDIDDLEAKVQELEKKLENHPNNK</sequence>
<keyword evidence="1" id="KW-0175">Coiled coil</keyword>
<evidence type="ECO:0000256" key="1">
    <source>
        <dbReference type="SAM" id="Coils"/>
    </source>
</evidence>
<feature type="coiled-coil region" evidence="1">
    <location>
        <begin position="46"/>
        <end position="101"/>
    </location>
</feature>
<accession>A0A1I3W4M0</accession>
<evidence type="ECO:0000313" key="2">
    <source>
        <dbReference type="EMBL" id="SFK02392.1"/>
    </source>
</evidence>
<dbReference type="PANTHER" id="PTHR38664">
    <property type="entry name" value="SLR0058 PROTEIN"/>
    <property type="match status" value="1"/>
</dbReference>
<dbReference type="OrthoDB" id="191894at2"/>
<dbReference type="EMBL" id="FOSJ01000006">
    <property type="protein sequence ID" value="SFK02392.1"/>
    <property type="molecule type" value="Genomic_DNA"/>
</dbReference>
<dbReference type="InterPro" id="IPR008769">
    <property type="entry name" value="PhaF_PhaI"/>
</dbReference>
<evidence type="ECO:0000313" key="3">
    <source>
        <dbReference type="Proteomes" id="UP000199589"/>
    </source>
</evidence>
<dbReference type="STRING" id="258723.GCA_900169305_01938"/>
<keyword evidence="3" id="KW-1185">Reference proteome</keyword>
<dbReference type="PANTHER" id="PTHR38664:SF1">
    <property type="entry name" value="SLR0058 PROTEIN"/>
    <property type="match status" value="1"/>
</dbReference>
<proteinExistence type="predicted"/>
<dbReference type="AlphaFoldDB" id="A0A1I3W4M0"/>
<reference evidence="3" key="1">
    <citation type="submission" date="2016-10" db="EMBL/GenBank/DDBJ databases">
        <authorList>
            <person name="Varghese N."/>
            <person name="Submissions S."/>
        </authorList>
    </citation>
    <scope>NUCLEOTIDE SEQUENCE [LARGE SCALE GENOMIC DNA]</scope>
    <source>
        <strain evidence="3">DSM 16108</strain>
    </source>
</reference>
<dbReference type="Proteomes" id="UP000199589">
    <property type="component" value="Unassembled WGS sequence"/>
</dbReference>
<gene>
    <name evidence="2" type="ORF">SAMN04488569_100661</name>
</gene>
<protein>
    <submittedName>
        <fullName evidence="2">Polyhydroxyalkanoate synthesis regulator phasin</fullName>
    </submittedName>
</protein>
<dbReference type="RefSeq" id="WP_072694273.1">
    <property type="nucleotide sequence ID" value="NZ_FOSJ01000006.1"/>
</dbReference>
<name>A0A1I3W4M0_9LACT</name>
<organism evidence="2 3">
    <name type="scientific">Marinilactibacillus piezotolerans</name>
    <dbReference type="NCBI Taxonomy" id="258723"/>
    <lineage>
        <taxon>Bacteria</taxon>
        <taxon>Bacillati</taxon>
        <taxon>Bacillota</taxon>
        <taxon>Bacilli</taxon>
        <taxon>Lactobacillales</taxon>
        <taxon>Carnobacteriaceae</taxon>
        <taxon>Marinilactibacillus</taxon>
    </lineage>
</organism>